<dbReference type="Proteomes" id="UP000265520">
    <property type="component" value="Unassembled WGS sequence"/>
</dbReference>
<accession>A0A392QWS4</accession>
<name>A0A392QWS4_9FABA</name>
<sequence length="55" mass="5822">MESIEPEVTAVTQIFDQNGSMFTITNQAVVGEVDDGSKVDTQSLMTVDGGGEDLD</sequence>
<dbReference type="AlphaFoldDB" id="A0A392QWS4"/>
<proteinExistence type="predicted"/>
<comment type="caution">
    <text evidence="1">The sequence shown here is derived from an EMBL/GenBank/DDBJ whole genome shotgun (WGS) entry which is preliminary data.</text>
</comment>
<organism evidence="1 2">
    <name type="scientific">Trifolium medium</name>
    <dbReference type="NCBI Taxonomy" id="97028"/>
    <lineage>
        <taxon>Eukaryota</taxon>
        <taxon>Viridiplantae</taxon>
        <taxon>Streptophyta</taxon>
        <taxon>Embryophyta</taxon>
        <taxon>Tracheophyta</taxon>
        <taxon>Spermatophyta</taxon>
        <taxon>Magnoliopsida</taxon>
        <taxon>eudicotyledons</taxon>
        <taxon>Gunneridae</taxon>
        <taxon>Pentapetalae</taxon>
        <taxon>rosids</taxon>
        <taxon>fabids</taxon>
        <taxon>Fabales</taxon>
        <taxon>Fabaceae</taxon>
        <taxon>Papilionoideae</taxon>
        <taxon>50 kb inversion clade</taxon>
        <taxon>NPAAA clade</taxon>
        <taxon>Hologalegina</taxon>
        <taxon>IRL clade</taxon>
        <taxon>Trifolieae</taxon>
        <taxon>Trifolium</taxon>
    </lineage>
</organism>
<dbReference type="EMBL" id="LXQA010160900">
    <property type="protein sequence ID" value="MCI27695.1"/>
    <property type="molecule type" value="Genomic_DNA"/>
</dbReference>
<reference evidence="1 2" key="1">
    <citation type="journal article" date="2018" name="Front. Plant Sci.">
        <title>Red Clover (Trifolium pratense) and Zigzag Clover (T. medium) - A Picture of Genomic Similarities and Differences.</title>
        <authorList>
            <person name="Dluhosova J."/>
            <person name="Istvanek J."/>
            <person name="Nedelnik J."/>
            <person name="Repkova J."/>
        </authorList>
    </citation>
    <scope>NUCLEOTIDE SEQUENCE [LARGE SCALE GENOMIC DNA]</scope>
    <source>
        <strain evidence="2">cv. 10/8</strain>
        <tissue evidence="1">Leaf</tissue>
    </source>
</reference>
<evidence type="ECO:0000313" key="1">
    <source>
        <dbReference type="EMBL" id="MCI27695.1"/>
    </source>
</evidence>
<keyword evidence="2" id="KW-1185">Reference proteome</keyword>
<evidence type="ECO:0000313" key="2">
    <source>
        <dbReference type="Proteomes" id="UP000265520"/>
    </source>
</evidence>
<protein>
    <submittedName>
        <fullName evidence="1">Uncharacterized protein</fullName>
    </submittedName>
</protein>